<evidence type="ECO:0000313" key="2">
    <source>
        <dbReference type="Proteomes" id="UP000283895"/>
    </source>
</evidence>
<dbReference type="Proteomes" id="UP000283895">
    <property type="component" value="Unassembled WGS sequence"/>
</dbReference>
<proteinExistence type="predicted"/>
<evidence type="ECO:0000313" key="1">
    <source>
        <dbReference type="EMBL" id="ROW12753.1"/>
    </source>
</evidence>
<name>A0A423XA40_9PEZI</name>
<sequence>MSLSEIIVVAAAAQARTGDSSGLGGVAMGDHEGGEDVSATLVLFPVGVYTPHLSAPETLRVVLAAEETRT</sequence>
<reference evidence="1 2" key="1">
    <citation type="submission" date="2015-09" db="EMBL/GenBank/DDBJ databases">
        <title>Host preference determinants of Valsa canker pathogens revealed by comparative genomics.</title>
        <authorList>
            <person name="Yin Z."/>
            <person name="Huang L."/>
        </authorList>
    </citation>
    <scope>NUCLEOTIDE SEQUENCE [LARGE SCALE GENOMIC DNA]</scope>
    <source>
        <strain evidence="1 2">03-1</strain>
    </source>
</reference>
<comment type="caution">
    <text evidence="1">The sequence shown here is derived from an EMBL/GenBank/DDBJ whole genome shotgun (WGS) entry which is preliminary data.</text>
</comment>
<accession>A0A423XA40</accession>
<keyword evidence="2" id="KW-1185">Reference proteome</keyword>
<gene>
    <name evidence="1" type="ORF">VMCG_00082</name>
</gene>
<dbReference type="EMBL" id="LKEA01000001">
    <property type="protein sequence ID" value="ROW12753.1"/>
    <property type="molecule type" value="Genomic_DNA"/>
</dbReference>
<organism evidence="1 2">
    <name type="scientific">Cytospora schulzeri</name>
    <dbReference type="NCBI Taxonomy" id="448051"/>
    <lineage>
        <taxon>Eukaryota</taxon>
        <taxon>Fungi</taxon>
        <taxon>Dikarya</taxon>
        <taxon>Ascomycota</taxon>
        <taxon>Pezizomycotina</taxon>
        <taxon>Sordariomycetes</taxon>
        <taxon>Sordariomycetidae</taxon>
        <taxon>Diaporthales</taxon>
        <taxon>Cytosporaceae</taxon>
        <taxon>Cytospora</taxon>
    </lineage>
</organism>
<protein>
    <submittedName>
        <fullName evidence="1">Uncharacterized protein</fullName>
    </submittedName>
</protein>
<dbReference type="AlphaFoldDB" id="A0A423XA40"/>